<dbReference type="EMBL" id="AP018929">
    <property type="protein sequence ID" value="BBG25214.1"/>
    <property type="molecule type" value="Genomic_DNA"/>
</dbReference>
<keyword evidence="4 5" id="KW-0472">Membrane</keyword>
<dbReference type="PROSITE" id="PS00216">
    <property type="entry name" value="SUGAR_TRANSPORT_1"/>
    <property type="match status" value="1"/>
</dbReference>
<dbReference type="InterPro" id="IPR005828">
    <property type="entry name" value="MFS_sugar_transport-like"/>
</dbReference>
<protein>
    <submittedName>
        <fullName evidence="8">Sialic acid transporter</fullName>
    </submittedName>
</protein>
<feature type="transmembrane region" description="Helical" evidence="5">
    <location>
        <begin position="193"/>
        <end position="212"/>
    </location>
</feature>
<evidence type="ECO:0000256" key="5">
    <source>
        <dbReference type="SAM" id="Phobius"/>
    </source>
</evidence>
<dbReference type="Proteomes" id="UP000322983">
    <property type="component" value="Chromosome"/>
</dbReference>
<feature type="transmembrane region" description="Helical" evidence="5">
    <location>
        <begin position="364"/>
        <end position="385"/>
    </location>
</feature>
<evidence type="ECO:0000259" key="6">
    <source>
        <dbReference type="PROSITE" id="PS50850"/>
    </source>
</evidence>
<sequence length="488" mass="52641">MLKFYTFHIELMRQNPFKPLDETRLNFFHFKNLFTTGMGVFTDGYDLSSIGIVLAIVLSSYGIKPGSSTYVFYDSLVAGSALIGAAVGSIIFGQLSRMGRKKFYGIDVALMTVGALLQAFAPNAPTLIAIRFLLGMGVGADYVLSPMIMAEHTNAKDRGKIIALGFGMFWGFGATVAAAIALVLGYLHVSPDLTWRIVLAAGAIPAASVIYLRRKIPETARFLGRIEGNVEKVKEVVKEVAKSEVSIDADLKDNNGFGYYFRKNLRVFFGAMFLWFLFDIAAYSSILFGPTSIAKVLGLTPSLFQFMTEFAFTVPGGILAILLIDRVGRKPMQIAGFLGMAAFLLAFSLYLSSTGTSYDLKTGALVIGPAFSPLLGILLFGMFNFMEQAGPGSISASGMLGVELAPTKIRGQVQSFTVSAGRIGASFSSFVFPSLLATYGLSFAITFLSVLMFIAAAVTFFMIPETKGKPLEVSSGEITEIEQGQNKT</sequence>
<feature type="domain" description="Major facilitator superfamily (MFS) profile" evidence="6">
    <location>
        <begin position="32"/>
        <end position="467"/>
    </location>
</feature>
<evidence type="ECO:0000256" key="4">
    <source>
        <dbReference type="ARBA" id="ARBA00023136"/>
    </source>
</evidence>
<reference evidence="8 9" key="2">
    <citation type="journal article" date="2020" name="Int. J. Syst. Evol. Microbiol.">
        <title>Sulfuracidifex tepidarius gen. nov., sp. nov. and transfer of Sulfolobus metallicus Huber and Stetter 1992 to the genus Sulfuracidifex as Sulfuracidifex metallicus comb. nov.</title>
        <authorList>
            <person name="Itoh T."/>
            <person name="Miura T."/>
            <person name="Sakai H.D."/>
            <person name="Kato S."/>
            <person name="Ohkuma M."/>
            <person name="Takashina T."/>
        </authorList>
    </citation>
    <scope>NUCLEOTIDE SEQUENCE</scope>
    <source>
        <strain evidence="7 9">IC-006</strain>
        <strain evidence="8">IC-007</strain>
    </source>
</reference>
<dbReference type="InterPro" id="IPR020846">
    <property type="entry name" value="MFS_dom"/>
</dbReference>
<feature type="transmembrane region" description="Helical" evidence="5">
    <location>
        <begin position="127"/>
        <end position="149"/>
    </location>
</feature>
<keyword evidence="9" id="KW-1185">Reference proteome</keyword>
<dbReference type="Proteomes" id="UP000325030">
    <property type="component" value="Chromosome"/>
</dbReference>
<feature type="transmembrane region" description="Helical" evidence="5">
    <location>
        <begin position="161"/>
        <end position="187"/>
    </location>
</feature>
<dbReference type="PROSITE" id="PS00217">
    <property type="entry name" value="SUGAR_TRANSPORT_2"/>
    <property type="match status" value="1"/>
</dbReference>
<dbReference type="GO" id="GO:0005886">
    <property type="term" value="C:plasma membrane"/>
    <property type="evidence" value="ECO:0007669"/>
    <property type="project" value="TreeGrafter"/>
</dbReference>
<dbReference type="Gene3D" id="1.20.1250.20">
    <property type="entry name" value="MFS general substrate transporter like domains"/>
    <property type="match status" value="1"/>
</dbReference>
<dbReference type="STRING" id="1294262.GCA_001316085_01434"/>
<feature type="transmembrane region" description="Helical" evidence="5">
    <location>
        <begin position="334"/>
        <end position="352"/>
    </location>
</feature>
<evidence type="ECO:0000256" key="2">
    <source>
        <dbReference type="ARBA" id="ARBA00022692"/>
    </source>
</evidence>
<gene>
    <name evidence="7" type="ORF">IC006_2549</name>
    <name evidence="8" type="ORF">IC007_2563</name>
</gene>
<accession>A0A510E763</accession>
<name>A0A510E763_9CREN</name>
<organism evidence="8 10">
    <name type="scientific">Sulfuracidifex tepidarius</name>
    <dbReference type="NCBI Taxonomy" id="1294262"/>
    <lineage>
        <taxon>Archaea</taxon>
        <taxon>Thermoproteota</taxon>
        <taxon>Thermoprotei</taxon>
        <taxon>Sulfolobales</taxon>
        <taxon>Sulfolobaceae</taxon>
        <taxon>Sulfuracidifex</taxon>
    </lineage>
</organism>
<dbReference type="GO" id="GO:0046943">
    <property type="term" value="F:carboxylic acid transmembrane transporter activity"/>
    <property type="evidence" value="ECO:0007669"/>
    <property type="project" value="TreeGrafter"/>
</dbReference>
<dbReference type="KEGG" id="step:IC006_2549"/>
<feature type="transmembrane region" description="Helical" evidence="5">
    <location>
        <begin position="70"/>
        <end position="92"/>
    </location>
</feature>
<keyword evidence="3 5" id="KW-1133">Transmembrane helix</keyword>
<dbReference type="OrthoDB" id="117970at2157"/>
<dbReference type="PANTHER" id="PTHR23508">
    <property type="entry name" value="CARBOXYLIC ACID TRANSPORTER PROTEIN HOMOLOG"/>
    <property type="match status" value="1"/>
</dbReference>
<reference evidence="10" key="1">
    <citation type="submission" date="2018-09" db="EMBL/GenBank/DDBJ databases">
        <title>Complete Genome Sequencing of Sulfolobus sp. JCM 16834.</title>
        <authorList>
            <person name="Kato S."/>
            <person name="Itoh T."/>
            <person name="Ohkuma M."/>
        </authorList>
    </citation>
    <scope>NUCLEOTIDE SEQUENCE [LARGE SCALE GENOMIC DNA]</scope>
    <source>
        <strain evidence="10">IC-007</strain>
    </source>
</reference>
<proteinExistence type="predicted"/>
<dbReference type="InterPro" id="IPR036259">
    <property type="entry name" value="MFS_trans_sf"/>
</dbReference>
<comment type="subcellular location">
    <subcellularLocation>
        <location evidence="1">Membrane</location>
        <topology evidence="1">Multi-pass membrane protein</topology>
    </subcellularLocation>
</comment>
<feature type="transmembrane region" description="Helical" evidence="5">
    <location>
        <begin position="104"/>
        <end position="121"/>
    </location>
</feature>
<dbReference type="EMBL" id="AP018930">
    <property type="protein sequence ID" value="BBG28008.1"/>
    <property type="molecule type" value="Genomic_DNA"/>
</dbReference>
<evidence type="ECO:0000313" key="10">
    <source>
        <dbReference type="Proteomes" id="UP000325030"/>
    </source>
</evidence>
<feature type="transmembrane region" description="Helical" evidence="5">
    <location>
        <begin position="33"/>
        <end position="58"/>
    </location>
</feature>
<feature type="transmembrane region" description="Helical" evidence="5">
    <location>
        <begin position="267"/>
        <end position="288"/>
    </location>
</feature>
<dbReference type="PANTHER" id="PTHR23508:SF10">
    <property type="entry name" value="CARBOXYLIC ACID TRANSPORTER PROTEIN HOMOLOG"/>
    <property type="match status" value="1"/>
</dbReference>
<evidence type="ECO:0000313" key="8">
    <source>
        <dbReference type="EMBL" id="BBG28008.1"/>
    </source>
</evidence>
<dbReference type="PROSITE" id="PS50850">
    <property type="entry name" value="MFS"/>
    <property type="match status" value="1"/>
</dbReference>
<evidence type="ECO:0000256" key="1">
    <source>
        <dbReference type="ARBA" id="ARBA00004141"/>
    </source>
</evidence>
<evidence type="ECO:0000256" key="3">
    <source>
        <dbReference type="ARBA" id="ARBA00022989"/>
    </source>
</evidence>
<dbReference type="InterPro" id="IPR005829">
    <property type="entry name" value="Sugar_transporter_CS"/>
</dbReference>
<feature type="transmembrane region" description="Helical" evidence="5">
    <location>
        <begin position="441"/>
        <end position="463"/>
    </location>
</feature>
<feature type="transmembrane region" description="Helical" evidence="5">
    <location>
        <begin position="303"/>
        <end position="322"/>
    </location>
</feature>
<keyword evidence="2 5" id="KW-0812">Transmembrane</keyword>
<dbReference type="AlphaFoldDB" id="A0A510E763"/>
<evidence type="ECO:0000313" key="7">
    <source>
        <dbReference type="EMBL" id="BBG25214.1"/>
    </source>
</evidence>
<dbReference type="Pfam" id="PF00083">
    <property type="entry name" value="Sugar_tr"/>
    <property type="match status" value="1"/>
</dbReference>
<dbReference type="SUPFAM" id="SSF103473">
    <property type="entry name" value="MFS general substrate transporter"/>
    <property type="match status" value="1"/>
</dbReference>
<evidence type="ECO:0000313" key="9">
    <source>
        <dbReference type="Proteomes" id="UP000322983"/>
    </source>
</evidence>
<accession>A0A510DYA9</accession>